<evidence type="ECO:0000313" key="3">
    <source>
        <dbReference type="Proteomes" id="UP000015241"/>
    </source>
</evidence>
<feature type="compositionally biased region" description="Basic and acidic residues" evidence="1">
    <location>
        <begin position="307"/>
        <end position="325"/>
    </location>
</feature>
<reference evidence="2 3" key="1">
    <citation type="journal article" date="2012" name="Science">
        <title>The Paleozoic origin of enzymatic lignin decomposition reconstructed from 31 fungal genomes.</title>
        <authorList>
            <person name="Floudas D."/>
            <person name="Binder M."/>
            <person name="Riley R."/>
            <person name="Barry K."/>
            <person name="Blanchette R.A."/>
            <person name="Henrissat B."/>
            <person name="Martinez A.T."/>
            <person name="Otillar R."/>
            <person name="Spatafora J.W."/>
            <person name="Yadav J.S."/>
            <person name="Aerts A."/>
            <person name="Benoit I."/>
            <person name="Boyd A."/>
            <person name="Carlson A."/>
            <person name="Copeland A."/>
            <person name="Coutinho P.M."/>
            <person name="de Vries R.P."/>
            <person name="Ferreira P."/>
            <person name="Findley K."/>
            <person name="Foster B."/>
            <person name="Gaskell J."/>
            <person name="Glotzer D."/>
            <person name="Gorecki P."/>
            <person name="Heitman J."/>
            <person name="Hesse C."/>
            <person name="Hori C."/>
            <person name="Igarashi K."/>
            <person name="Jurgens J.A."/>
            <person name="Kallen N."/>
            <person name="Kersten P."/>
            <person name="Kohler A."/>
            <person name="Kuees U."/>
            <person name="Kumar T.K.A."/>
            <person name="Kuo A."/>
            <person name="LaButti K."/>
            <person name="Larrondo L.F."/>
            <person name="Lindquist E."/>
            <person name="Ling A."/>
            <person name="Lombard V."/>
            <person name="Lucas S."/>
            <person name="Lundell T."/>
            <person name="Martin R."/>
            <person name="McLaughlin D.J."/>
            <person name="Morgenstern I."/>
            <person name="Morin E."/>
            <person name="Murat C."/>
            <person name="Nagy L.G."/>
            <person name="Nolan M."/>
            <person name="Ohm R.A."/>
            <person name="Patyshakuliyeva A."/>
            <person name="Rokas A."/>
            <person name="Ruiz-Duenas F.J."/>
            <person name="Sabat G."/>
            <person name="Salamov A."/>
            <person name="Samejima M."/>
            <person name="Schmutz J."/>
            <person name="Slot J.C."/>
            <person name="St John F."/>
            <person name="Stenlid J."/>
            <person name="Sun H."/>
            <person name="Sun S."/>
            <person name="Syed K."/>
            <person name="Tsang A."/>
            <person name="Wiebenga A."/>
            <person name="Young D."/>
            <person name="Pisabarro A."/>
            <person name="Eastwood D.C."/>
            <person name="Martin F."/>
            <person name="Cullen D."/>
            <person name="Grigoriev I.V."/>
            <person name="Hibbett D.S."/>
        </authorList>
    </citation>
    <scope>NUCLEOTIDE SEQUENCE</scope>
    <source>
        <strain evidence="3">FP-58527</strain>
    </source>
</reference>
<evidence type="ECO:0000313" key="2">
    <source>
        <dbReference type="EMBL" id="EPS97775.1"/>
    </source>
</evidence>
<sequence>MIEPTKPVTFTVKESQHPAFPLERDEDVMREDFYVLRYRHLETRGGAPANQTSRTTPITGRSTVKFEEPISAGQPREVARQVTPSATKVKPVSVPATEEQLVRRIKNWRVSDSPAPHTRPSQVKTAIPVTSSPAPRQIEVKRETPTASTVINRSNPLDSAVRAAPRRSSPATTLIIQPIRESETSNASVSPADASPIVPIFFEHAIRSRLEKVRWYSSHGKPLEDVPVPPSLALCGDLYVHRSGTDVAMWLRIDSESPMWQPVDEGRPHPHMDGYVLRLLDNGEPRWVTQETWRTYVGRWKRSLQKKGLDGSTRETHGSKNEPEE</sequence>
<dbReference type="eggNOG" id="ENOG502R21M">
    <property type="taxonomic scope" value="Eukaryota"/>
</dbReference>
<dbReference type="OrthoDB" id="2803716at2759"/>
<name>S8F816_FOMSC</name>
<organism evidence="2 3">
    <name type="scientific">Fomitopsis schrenkii</name>
    <name type="common">Brown rot fungus</name>
    <dbReference type="NCBI Taxonomy" id="2126942"/>
    <lineage>
        <taxon>Eukaryota</taxon>
        <taxon>Fungi</taxon>
        <taxon>Dikarya</taxon>
        <taxon>Basidiomycota</taxon>
        <taxon>Agaricomycotina</taxon>
        <taxon>Agaricomycetes</taxon>
        <taxon>Polyporales</taxon>
        <taxon>Fomitopsis</taxon>
    </lineage>
</organism>
<dbReference type="Proteomes" id="UP000015241">
    <property type="component" value="Unassembled WGS sequence"/>
</dbReference>
<evidence type="ECO:0000256" key="1">
    <source>
        <dbReference type="SAM" id="MobiDB-lite"/>
    </source>
</evidence>
<dbReference type="InParanoid" id="S8F816"/>
<accession>S8F816</accession>
<keyword evidence="3" id="KW-1185">Reference proteome</keyword>
<gene>
    <name evidence="2" type="ORF">FOMPIDRAFT_1018172</name>
</gene>
<dbReference type="HOGENOM" id="CLU_855389_0_0_1"/>
<dbReference type="EMBL" id="KE504173">
    <property type="protein sequence ID" value="EPS97775.1"/>
    <property type="molecule type" value="Genomic_DNA"/>
</dbReference>
<feature type="region of interest" description="Disordered" evidence="1">
    <location>
        <begin position="304"/>
        <end position="325"/>
    </location>
</feature>
<proteinExistence type="predicted"/>
<dbReference type="AlphaFoldDB" id="S8F816"/>
<protein>
    <submittedName>
        <fullName evidence="2">Uncharacterized protein</fullName>
    </submittedName>
</protein>
<dbReference type="STRING" id="743788.S8F816"/>